<feature type="transmembrane region" description="Helical" evidence="5">
    <location>
        <begin position="408"/>
        <end position="431"/>
    </location>
</feature>
<dbReference type="GO" id="GO:0016020">
    <property type="term" value="C:membrane"/>
    <property type="evidence" value="ECO:0007669"/>
    <property type="project" value="UniProtKB-SubCell"/>
</dbReference>
<keyword evidence="4 5" id="KW-0472">Membrane</keyword>
<accession>A0A199XUR6</accession>
<feature type="transmembrane region" description="Helical" evidence="5">
    <location>
        <begin position="229"/>
        <end position="247"/>
    </location>
</feature>
<feature type="transmembrane region" description="Helical" evidence="5">
    <location>
        <begin position="201"/>
        <end position="222"/>
    </location>
</feature>
<evidence type="ECO:0000256" key="4">
    <source>
        <dbReference type="ARBA" id="ARBA00023136"/>
    </source>
</evidence>
<evidence type="ECO:0000256" key="3">
    <source>
        <dbReference type="ARBA" id="ARBA00022989"/>
    </source>
</evidence>
<feature type="transmembrane region" description="Helical" evidence="5">
    <location>
        <begin position="7"/>
        <end position="25"/>
    </location>
</feature>
<dbReference type="AlphaFoldDB" id="A0A199XUR6"/>
<evidence type="ECO:0000259" key="6">
    <source>
        <dbReference type="Pfam" id="PF04932"/>
    </source>
</evidence>
<dbReference type="Pfam" id="PF04932">
    <property type="entry name" value="Wzy_C"/>
    <property type="match status" value="1"/>
</dbReference>
<keyword evidence="2 5" id="KW-0812">Transmembrane</keyword>
<reference evidence="7 8" key="1">
    <citation type="submission" date="2016-06" db="EMBL/GenBank/DDBJ databases">
        <title>Draft genome sequence of Flavobacterium succinicans strain DD5b.</title>
        <authorList>
            <person name="Poehlein A."/>
            <person name="Daniel R."/>
            <person name="Simeonova D.D."/>
        </authorList>
    </citation>
    <scope>NUCLEOTIDE SEQUENCE [LARGE SCALE GENOMIC DNA]</scope>
    <source>
        <strain evidence="7 8">DD5b</strain>
    </source>
</reference>
<feature type="transmembrane region" description="Helical" evidence="5">
    <location>
        <begin position="31"/>
        <end position="47"/>
    </location>
</feature>
<feature type="transmembrane region" description="Helical" evidence="5">
    <location>
        <begin position="282"/>
        <end position="300"/>
    </location>
</feature>
<evidence type="ECO:0000256" key="5">
    <source>
        <dbReference type="SAM" id="Phobius"/>
    </source>
</evidence>
<feature type="transmembrane region" description="Helical" evidence="5">
    <location>
        <begin position="253"/>
        <end position="270"/>
    </location>
</feature>
<feature type="transmembrane region" description="Helical" evidence="5">
    <location>
        <begin position="54"/>
        <end position="73"/>
    </location>
</feature>
<dbReference type="PANTHER" id="PTHR37422:SF13">
    <property type="entry name" value="LIPOPOLYSACCHARIDE BIOSYNTHESIS PROTEIN PA4999-RELATED"/>
    <property type="match status" value="1"/>
</dbReference>
<gene>
    <name evidence="7" type="ORF">FLB_01890</name>
</gene>
<dbReference type="GO" id="GO:0016874">
    <property type="term" value="F:ligase activity"/>
    <property type="evidence" value="ECO:0007669"/>
    <property type="project" value="UniProtKB-KW"/>
</dbReference>
<evidence type="ECO:0000256" key="1">
    <source>
        <dbReference type="ARBA" id="ARBA00004141"/>
    </source>
</evidence>
<evidence type="ECO:0000313" key="7">
    <source>
        <dbReference type="EMBL" id="OAZ05390.1"/>
    </source>
</evidence>
<feature type="domain" description="O-antigen ligase-related" evidence="6">
    <location>
        <begin position="238"/>
        <end position="385"/>
    </location>
</feature>
<dbReference type="OrthoDB" id="1118890at2"/>
<feature type="transmembrane region" description="Helical" evidence="5">
    <location>
        <begin position="102"/>
        <end position="120"/>
    </location>
</feature>
<proteinExistence type="predicted"/>
<keyword evidence="7" id="KW-0436">Ligase</keyword>
<dbReference type="PATRIC" id="fig|29536.5.peg.196"/>
<feature type="transmembrane region" description="Helical" evidence="5">
    <location>
        <begin position="377"/>
        <end position="396"/>
    </location>
</feature>
<keyword evidence="3 5" id="KW-1133">Transmembrane helix</keyword>
<feature type="transmembrane region" description="Helical" evidence="5">
    <location>
        <begin position="159"/>
        <end position="181"/>
    </location>
</feature>
<dbReference type="InterPro" id="IPR007016">
    <property type="entry name" value="O-antigen_ligase-rel_domated"/>
</dbReference>
<comment type="caution">
    <text evidence="7">The sequence shown here is derived from an EMBL/GenBank/DDBJ whole genome shotgun (WGS) entry which is preliminary data.</text>
</comment>
<evidence type="ECO:0000313" key="8">
    <source>
        <dbReference type="Proteomes" id="UP000093807"/>
    </source>
</evidence>
<sequence length="446" mass="49400">MKKEEKVYLFLLAFHAFLGMALFAIPLLSKVYGIAILVFGIYYIVQSQNRNNEALLMAAYAISAEIILRMTGGAFVNEYGKYLVMLFLFLGMLYAGFSRSALVYWLFLFFLVPSVVLSTITLDITTDVKKAIVFNISGPVCLGIAAIYCFKRQISFQRLVGVVTAFSLPLLCLIAYLYVYSPSVQDVVTGTQSNFETSGGFGPNQVSTILGFGIFIFFVQLLLNSSNALLQLINGGLVVVFAFRGLVTFSRGGVYTGVVMILLLVVILYFQANFQTKPKIAGIILLSFLGMLAVWSYSSIQTNGLLNKRYANQDASGREKKSILTGREYLMETELKMFFENPVLGVGVGKNKELRQSLTGIEAASHNEITRMLAEHGALGVVCLLILLLTPLYLFAVDQQNLLALSFYIFWLLTINHAAMRLAAPAFVYALSLLKVHREAPAVHRK</sequence>
<name>A0A199XUR6_9FLAO</name>
<organism evidence="7 8">
    <name type="scientific">Flavobacterium succinicans</name>
    <dbReference type="NCBI Taxonomy" id="29536"/>
    <lineage>
        <taxon>Bacteria</taxon>
        <taxon>Pseudomonadati</taxon>
        <taxon>Bacteroidota</taxon>
        <taxon>Flavobacteriia</taxon>
        <taxon>Flavobacteriales</taxon>
        <taxon>Flavobacteriaceae</taxon>
        <taxon>Flavobacterium</taxon>
    </lineage>
</organism>
<dbReference type="PANTHER" id="PTHR37422">
    <property type="entry name" value="TEICHURONIC ACID BIOSYNTHESIS PROTEIN TUAE"/>
    <property type="match status" value="1"/>
</dbReference>
<dbReference type="RefSeq" id="WP_064714095.1">
    <property type="nucleotide sequence ID" value="NZ_JMTM01000007.1"/>
</dbReference>
<feature type="transmembrane region" description="Helical" evidence="5">
    <location>
        <begin position="132"/>
        <end position="150"/>
    </location>
</feature>
<comment type="subcellular location">
    <subcellularLocation>
        <location evidence="1">Membrane</location>
        <topology evidence="1">Multi-pass membrane protein</topology>
    </subcellularLocation>
</comment>
<keyword evidence="8" id="KW-1185">Reference proteome</keyword>
<evidence type="ECO:0000256" key="2">
    <source>
        <dbReference type="ARBA" id="ARBA00022692"/>
    </source>
</evidence>
<dbReference type="Proteomes" id="UP000093807">
    <property type="component" value="Unassembled WGS sequence"/>
</dbReference>
<feature type="transmembrane region" description="Helical" evidence="5">
    <location>
        <begin position="79"/>
        <end position="97"/>
    </location>
</feature>
<dbReference type="InterPro" id="IPR051533">
    <property type="entry name" value="WaaL-like"/>
</dbReference>
<dbReference type="EMBL" id="JMTM01000007">
    <property type="protein sequence ID" value="OAZ05390.1"/>
    <property type="molecule type" value="Genomic_DNA"/>
</dbReference>
<protein>
    <submittedName>
        <fullName evidence="7">O-antigen ligase</fullName>
    </submittedName>
</protein>